<dbReference type="EMBL" id="VJMH01006741">
    <property type="protein sequence ID" value="KAF0688292.1"/>
    <property type="molecule type" value="Genomic_DNA"/>
</dbReference>
<name>A0A6A4XXG8_9STRA</name>
<comment type="caution">
    <text evidence="1">The sequence shown here is derived from an EMBL/GenBank/DDBJ whole genome shotgun (WGS) entry which is preliminary data.</text>
</comment>
<dbReference type="AlphaFoldDB" id="A0A6A4XXG8"/>
<reference evidence="1" key="1">
    <citation type="submission" date="2019-06" db="EMBL/GenBank/DDBJ databases">
        <title>Genomics analysis of Aphanomyces spp. identifies a new class of oomycete effector associated with host adaptation.</title>
        <authorList>
            <person name="Gaulin E."/>
        </authorList>
    </citation>
    <scope>NUCLEOTIDE SEQUENCE</scope>
    <source>
        <strain evidence="1">CBS 578.67</strain>
    </source>
</reference>
<protein>
    <submittedName>
        <fullName evidence="1">Uncharacterized protein</fullName>
    </submittedName>
</protein>
<dbReference type="PANTHER" id="PTHR35871">
    <property type="entry name" value="EXPRESSED PROTEIN"/>
    <property type="match status" value="1"/>
</dbReference>
<sequence length="234" mass="26674">MRTYTSAFVKLVMVAKYFELRVLGGTQQYSSNAAARTLPPAFQLGPRTVVNWAKTLQISGRVPSSLRGKHQKTPSLIHDEDYLNMCGKWLRTSRPPMRTPRSFRLFLNESVLPELTGALLTNVSESTARRWMIHVGYKFGSWKKDVYMDGYERADVVEYRKGFCTTWLELSERMVSYKDPDMDIVEARSNPLGDAVVWVTHDESVFYANDDGGKVWTNAAHPDLPKKGRGRSIM</sequence>
<evidence type="ECO:0000313" key="1">
    <source>
        <dbReference type="EMBL" id="KAF0688292.1"/>
    </source>
</evidence>
<feature type="non-terminal residue" evidence="1">
    <location>
        <position position="234"/>
    </location>
</feature>
<proteinExistence type="predicted"/>
<accession>A0A6A4XXG8</accession>
<gene>
    <name evidence="1" type="ORF">As57867_020004</name>
</gene>
<dbReference type="OrthoDB" id="61851at2759"/>
<organism evidence="1">
    <name type="scientific">Aphanomyces stellatus</name>
    <dbReference type="NCBI Taxonomy" id="120398"/>
    <lineage>
        <taxon>Eukaryota</taxon>
        <taxon>Sar</taxon>
        <taxon>Stramenopiles</taxon>
        <taxon>Oomycota</taxon>
        <taxon>Saprolegniomycetes</taxon>
        <taxon>Saprolegniales</taxon>
        <taxon>Verrucalvaceae</taxon>
        <taxon>Aphanomyces</taxon>
    </lineage>
</organism>
<dbReference type="PANTHER" id="PTHR35871:SF1">
    <property type="entry name" value="CXC1-LIKE CYSTEINE CLUSTER ASSOCIATED WITH KDZ TRANSPOSASES DOMAIN-CONTAINING PROTEIN"/>
    <property type="match status" value="1"/>
</dbReference>